<proteinExistence type="inferred from homology"/>
<dbReference type="InterPro" id="IPR035463">
    <property type="entry name" value="Pex13"/>
</dbReference>
<name>A0A0F7SL38_PHARH</name>
<evidence type="ECO:0000256" key="6">
    <source>
        <dbReference type="ARBA" id="ARBA00022989"/>
    </source>
</evidence>
<keyword evidence="9" id="KW-0576">Peroxisome</keyword>
<keyword evidence="8" id="KW-0472">Membrane</keyword>
<keyword evidence="7" id="KW-0811">Translocation</keyword>
<comment type="similarity">
    <text evidence="1">Belongs to the peroxin-13 family.</text>
</comment>
<reference evidence="15" key="1">
    <citation type="submission" date="2014-08" db="EMBL/GenBank/DDBJ databases">
        <authorList>
            <person name="Sharma Rahul"/>
            <person name="Thines Marco"/>
        </authorList>
    </citation>
    <scope>NUCLEOTIDE SEQUENCE</scope>
</reference>
<keyword evidence="6" id="KW-1133">Transmembrane helix</keyword>
<dbReference type="GO" id="GO:1990429">
    <property type="term" value="C:peroxisomal importomer complex"/>
    <property type="evidence" value="ECO:0007669"/>
    <property type="project" value="TreeGrafter"/>
</dbReference>
<dbReference type="Gene3D" id="2.30.30.40">
    <property type="entry name" value="SH3 Domains"/>
    <property type="match status" value="1"/>
</dbReference>
<evidence type="ECO:0000256" key="13">
    <source>
        <dbReference type="PROSITE-ProRule" id="PRU00192"/>
    </source>
</evidence>
<accession>A0A0F7SL38</accession>
<dbReference type="EMBL" id="LN483249">
    <property type="protein sequence ID" value="CDZ97667.1"/>
    <property type="molecule type" value="Genomic_DNA"/>
</dbReference>
<evidence type="ECO:0000256" key="7">
    <source>
        <dbReference type="ARBA" id="ARBA00023010"/>
    </source>
</evidence>
<dbReference type="InterPro" id="IPR001452">
    <property type="entry name" value="SH3_domain"/>
</dbReference>
<dbReference type="SUPFAM" id="SSF50044">
    <property type="entry name" value="SH3-domain"/>
    <property type="match status" value="1"/>
</dbReference>
<evidence type="ECO:0000256" key="11">
    <source>
        <dbReference type="ARBA" id="ARBA00034535"/>
    </source>
</evidence>
<evidence type="ECO:0000256" key="10">
    <source>
        <dbReference type="ARBA" id="ARBA00029693"/>
    </source>
</evidence>
<dbReference type="Pfam" id="PF04088">
    <property type="entry name" value="Peroxin-13_N"/>
    <property type="match status" value="1"/>
</dbReference>
<evidence type="ECO:0000256" key="2">
    <source>
        <dbReference type="ARBA" id="ARBA00022443"/>
    </source>
</evidence>
<comment type="subcellular location">
    <subcellularLocation>
        <location evidence="12">Peroxisome membrane</location>
    </subcellularLocation>
</comment>
<dbReference type="InterPro" id="IPR036028">
    <property type="entry name" value="SH3-like_dom_sf"/>
</dbReference>
<dbReference type="PANTHER" id="PTHR19332:SF1">
    <property type="entry name" value="PEROXISOMAL MEMBRANE PROTEIN PEX13"/>
    <property type="match status" value="1"/>
</dbReference>
<dbReference type="Pfam" id="PF07653">
    <property type="entry name" value="SH3_2"/>
    <property type="match status" value="1"/>
</dbReference>
<protein>
    <recommendedName>
        <fullName evidence="11">Peroxisomal membrane protein PEX13</fullName>
    </recommendedName>
    <alternativeName>
        <fullName evidence="10">Peroxin-13</fullName>
    </alternativeName>
</protein>
<keyword evidence="5" id="KW-0653">Protein transport</keyword>
<dbReference type="SMART" id="SM00326">
    <property type="entry name" value="SH3"/>
    <property type="match status" value="1"/>
</dbReference>
<evidence type="ECO:0000256" key="1">
    <source>
        <dbReference type="ARBA" id="ARBA00006033"/>
    </source>
</evidence>
<feature type="domain" description="SH3" evidence="14">
    <location>
        <begin position="294"/>
        <end position="363"/>
    </location>
</feature>
<evidence type="ECO:0000256" key="5">
    <source>
        <dbReference type="ARBA" id="ARBA00022927"/>
    </source>
</evidence>
<organism evidence="15">
    <name type="scientific">Phaffia rhodozyma</name>
    <name type="common">Yeast</name>
    <name type="synonym">Xanthophyllomyces dendrorhous</name>
    <dbReference type="NCBI Taxonomy" id="264483"/>
    <lineage>
        <taxon>Eukaryota</taxon>
        <taxon>Fungi</taxon>
        <taxon>Dikarya</taxon>
        <taxon>Basidiomycota</taxon>
        <taxon>Agaricomycotina</taxon>
        <taxon>Tremellomycetes</taxon>
        <taxon>Cystofilobasidiales</taxon>
        <taxon>Mrakiaceae</taxon>
        <taxon>Phaffia</taxon>
    </lineage>
</organism>
<keyword evidence="3" id="KW-0813">Transport</keyword>
<dbReference type="GO" id="GO:0016560">
    <property type="term" value="P:protein import into peroxisome matrix, docking"/>
    <property type="evidence" value="ECO:0007669"/>
    <property type="project" value="InterPro"/>
</dbReference>
<dbReference type="PROSITE" id="PS50002">
    <property type="entry name" value="SH3"/>
    <property type="match status" value="1"/>
</dbReference>
<evidence type="ECO:0000256" key="9">
    <source>
        <dbReference type="ARBA" id="ARBA00023140"/>
    </source>
</evidence>
<evidence type="ECO:0000256" key="12">
    <source>
        <dbReference type="ARBA" id="ARBA00046271"/>
    </source>
</evidence>
<evidence type="ECO:0000256" key="4">
    <source>
        <dbReference type="ARBA" id="ARBA00022692"/>
    </source>
</evidence>
<sequence length="377" mass="39438">MSPEVPNRPAEISSADTVVSLNQNSALSPYNRMGQTGYSSAYGQSGYGALASSYGGMSSYGNSYSSPYSRFGGGYGNSYGGSYGGYGGYGGMGGGYGGMNGMGAYGQMGMPGQEGMPVSFTSQLAMQTTPAFSILEGFITSITSLAQLLESTYMATHSSFFALAGVADQLGSAKLYLGQILGVFSVLRWGRGILDFLKRGKNRSLSGLPGSLEWGEEFASLAQIGPPSGRSRPSGPPTPKPSAKPLVFFLLTAIGLPFFMSKLISHLSKALPPGSHPGMHGQDLSAAGSEPIPTSLTFARASFKFEPKDALELALEQGEIVAVLDRLKKSPAEGGGEGDWWRGRTRDGRVGWFPKTFVVPLPKPEDSTAPPSIPAAP</sequence>
<keyword evidence="4" id="KW-0812">Transmembrane</keyword>
<evidence type="ECO:0000256" key="8">
    <source>
        <dbReference type="ARBA" id="ARBA00023136"/>
    </source>
</evidence>
<evidence type="ECO:0000259" key="14">
    <source>
        <dbReference type="PROSITE" id="PS50002"/>
    </source>
</evidence>
<dbReference type="AlphaFoldDB" id="A0A0F7SL38"/>
<evidence type="ECO:0000256" key="3">
    <source>
        <dbReference type="ARBA" id="ARBA00022448"/>
    </source>
</evidence>
<dbReference type="GO" id="GO:0005778">
    <property type="term" value="C:peroxisomal membrane"/>
    <property type="evidence" value="ECO:0007669"/>
    <property type="project" value="UniProtKB-SubCell"/>
</dbReference>
<dbReference type="PANTHER" id="PTHR19332">
    <property type="entry name" value="PEROXISOMAL MEMBRANE PROTEIN PEX13"/>
    <property type="match status" value="1"/>
</dbReference>
<dbReference type="InterPro" id="IPR007223">
    <property type="entry name" value="Peroxin-13_N"/>
</dbReference>
<evidence type="ECO:0000313" key="15">
    <source>
        <dbReference type="EMBL" id="CDZ97667.1"/>
    </source>
</evidence>
<keyword evidence="2 13" id="KW-0728">SH3 domain</keyword>